<evidence type="ECO:0000256" key="1">
    <source>
        <dbReference type="ARBA" id="ARBA00004651"/>
    </source>
</evidence>
<dbReference type="InterPro" id="IPR032694">
    <property type="entry name" value="CopC/D"/>
</dbReference>
<dbReference type="EMBL" id="UFXL01000001">
    <property type="protein sequence ID" value="SUY77816.1"/>
    <property type="molecule type" value="Genomic_DNA"/>
</dbReference>
<keyword evidence="2" id="KW-1003">Cell membrane</keyword>
<keyword evidence="9" id="KW-1185">Reference proteome</keyword>
<feature type="transmembrane region" description="Helical" evidence="6">
    <location>
        <begin position="120"/>
        <end position="139"/>
    </location>
</feature>
<dbReference type="GO" id="GO:0005886">
    <property type="term" value="C:plasma membrane"/>
    <property type="evidence" value="ECO:0007669"/>
    <property type="project" value="UniProtKB-SubCell"/>
</dbReference>
<keyword evidence="4 6" id="KW-1133">Transmembrane helix</keyword>
<evidence type="ECO:0000256" key="4">
    <source>
        <dbReference type="ARBA" id="ARBA00022989"/>
    </source>
</evidence>
<dbReference type="InterPro" id="IPR008457">
    <property type="entry name" value="Cu-R_CopD_dom"/>
</dbReference>
<feature type="transmembrane region" description="Helical" evidence="6">
    <location>
        <begin position="283"/>
        <end position="302"/>
    </location>
</feature>
<dbReference type="NCBIfam" id="NF033808">
    <property type="entry name" value="copper_CopD"/>
    <property type="match status" value="1"/>
</dbReference>
<dbReference type="RefSeq" id="WP_115597155.1">
    <property type="nucleotide sequence ID" value="NZ_UFXL01000001.1"/>
</dbReference>
<feature type="transmembrane region" description="Helical" evidence="6">
    <location>
        <begin position="159"/>
        <end position="178"/>
    </location>
</feature>
<dbReference type="InterPro" id="IPR047689">
    <property type="entry name" value="CopD"/>
</dbReference>
<name>A0A8B4S4K2_COMTE</name>
<accession>A0A8B4S4K2</accession>
<protein>
    <submittedName>
        <fullName evidence="8">Inner membrane protein YebZ</fullName>
    </submittedName>
</protein>
<dbReference type="GO" id="GO:0006825">
    <property type="term" value="P:copper ion transport"/>
    <property type="evidence" value="ECO:0007669"/>
    <property type="project" value="InterPro"/>
</dbReference>
<keyword evidence="3 6" id="KW-0812">Transmembrane</keyword>
<comment type="subcellular location">
    <subcellularLocation>
        <location evidence="1">Cell membrane</location>
        <topology evidence="1">Multi-pass membrane protein</topology>
    </subcellularLocation>
</comment>
<feature type="domain" description="Copper resistance protein D" evidence="7">
    <location>
        <begin position="195"/>
        <end position="300"/>
    </location>
</feature>
<evidence type="ECO:0000256" key="3">
    <source>
        <dbReference type="ARBA" id="ARBA00022692"/>
    </source>
</evidence>
<evidence type="ECO:0000256" key="6">
    <source>
        <dbReference type="SAM" id="Phobius"/>
    </source>
</evidence>
<feature type="transmembrane region" description="Helical" evidence="6">
    <location>
        <begin position="233"/>
        <end position="254"/>
    </location>
</feature>
<comment type="caution">
    <text evidence="8">The sequence shown here is derived from an EMBL/GenBank/DDBJ whole genome shotgun (WGS) entry which is preliminary data.</text>
</comment>
<feature type="transmembrane region" description="Helical" evidence="6">
    <location>
        <begin position="12"/>
        <end position="32"/>
    </location>
</feature>
<proteinExistence type="predicted"/>
<dbReference type="PANTHER" id="PTHR34820:SF4">
    <property type="entry name" value="INNER MEMBRANE PROTEIN YEBZ"/>
    <property type="match status" value="1"/>
</dbReference>
<keyword evidence="5 6" id="KW-0472">Membrane</keyword>
<sequence length="313" mass="33006">MAEDWFTIVLRLALYLDMAAAFGVAMFGVYALGHDERSLAIARFYRLCVGAFAAIGIALSVVSMTVLAKAMSGAQTYAELSTHVFEMLITGTHMGLAWCIRILALVLCILITLVKFNPTVRFVTMSVSSGVALATLAWAGHGAMDDGMLGYLHLASDIAHLWAAGAWVGALLAFLILAASSANTTSNTVAILSRTSNGFAQVGTLIVVVLSISGVLNYVLIAGPSLDPLVSTLYGQLLLGKLMLVLGMLALAAANRFRLSPTLEASLSSGNRAQAVAKLRQSLFMEAILAVLVLACVAWLGVGSRMITHVLDE</sequence>
<feature type="transmembrane region" description="Helical" evidence="6">
    <location>
        <begin position="44"/>
        <end position="68"/>
    </location>
</feature>
<organism evidence="8 9">
    <name type="scientific">Comamonas testosteroni</name>
    <name type="common">Pseudomonas testosteroni</name>
    <dbReference type="NCBI Taxonomy" id="285"/>
    <lineage>
        <taxon>Bacteria</taxon>
        <taxon>Pseudomonadati</taxon>
        <taxon>Pseudomonadota</taxon>
        <taxon>Betaproteobacteria</taxon>
        <taxon>Burkholderiales</taxon>
        <taxon>Comamonadaceae</taxon>
        <taxon>Comamonas</taxon>
    </lineage>
</organism>
<evidence type="ECO:0000313" key="9">
    <source>
        <dbReference type="Proteomes" id="UP000255070"/>
    </source>
</evidence>
<feature type="transmembrane region" description="Helical" evidence="6">
    <location>
        <begin position="88"/>
        <end position="113"/>
    </location>
</feature>
<evidence type="ECO:0000256" key="5">
    <source>
        <dbReference type="ARBA" id="ARBA00023136"/>
    </source>
</evidence>
<feature type="transmembrane region" description="Helical" evidence="6">
    <location>
        <begin position="199"/>
        <end position="221"/>
    </location>
</feature>
<dbReference type="Pfam" id="PF05425">
    <property type="entry name" value="CopD"/>
    <property type="match status" value="1"/>
</dbReference>
<dbReference type="AlphaFoldDB" id="A0A8B4S4K2"/>
<reference evidence="8 9" key="1">
    <citation type="submission" date="2018-06" db="EMBL/GenBank/DDBJ databases">
        <authorList>
            <consortium name="Pathogen Informatics"/>
            <person name="Doyle S."/>
        </authorList>
    </citation>
    <scope>NUCLEOTIDE SEQUENCE [LARGE SCALE GENOMIC DNA]</scope>
    <source>
        <strain evidence="8 9">NCTC10698</strain>
    </source>
</reference>
<evidence type="ECO:0000259" key="7">
    <source>
        <dbReference type="Pfam" id="PF05425"/>
    </source>
</evidence>
<dbReference type="Proteomes" id="UP000255070">
    <property type="component" value="Unassembled WGS sequence"/>
</dbReference>
<evidence type="ECO:0000256" key="2">
    <source>
        <dbReference type="ARBA" id="ARBA00022475"/>
    </source>
</evidence>
<evidence type="ECO:0000313" key="8">
    <source>
        <dbReference type="EMBL" id="SUY77816.1"/>
    </source>
</evidence>
<dbReference type="PANTHER" id="PTHR34820">
    <property type="entry name" value="INNER MEMBRANE PROTEIN YEBZ"/>
    <property type="match status" value="1"/>
</dbReference>
<gene>
    <name evidence="8" type="primary">yebZ</name>
    <name evidence="8" type="ORF">NCTC10698_02725</name>
</gene>